<dbReference type="AlphaFoldDB" id="A0AAX6FYS1"/>
<evidence type="ECO:0000313" key="2">
    <source>
        <dbReference type="Proteomes" id="UP001140949"/>
    </source>
</evidence>
<protein>
    <submittedName>
        <fullName evidence="1">Uncharacterized protein</fullName>
    </submittedName>
</protein>
<gene>
    <name evidence="1" type="ORF">M6B38_391735</name>
</gene>
<reference evidence="1" key="1">
    <citation type="journal article" date="2023" name="GigaByte">
        <title>Genome assembly of the bearded iris, Iris pallida Lam.</title>
        <authorList>
            <person name="Bruccoleri R.E."/>
            <person name="Oakeley E.J."/>
            <person name="Faust A.M.E."/>
            <person name="Altorfer M."/>
            <person name="Dessus-Babus S."/>
            <person name="Burckhardt D."/>
            <person name="Oertli M."/>
            <person name="Naumann U."/>
            <person name="Petersen F."/>
            <person name="Wong J."/>
        </authorList>
    </citation>
    <scope>NUCLEOTIDE SEQUENCE</scope>
    <source>
        <strain evidence="1">GSM-AAB239-AS_SAM_17_03QT</strain>
    </source>
</reference>
<evidence type="ECO:0000313" key="1">
    <source>
        <dbReference type="EMBL" id="KAJ6821574.1"/>
    </source>
</evidence>
<sequence length="78" mass="8823">MSKAAKSLLHTMISRRSQRLRLGHANGDSAGANSNVGGYDDDFPGRASCLWRPLYESHHEHRLKYNRIARNLPTPNNH</sequence>
<dbReference type="Proteomes" id="UP001140949">
    <property type="component" value="Unassembled WGS sequence"/>
</dbReference>
<accession>A0AAX6FYS1</accession>
<proteinExistence type="predicted"/>
<reference evidence="1" key="2">
    <citation type="submission" date="2023-04" db="EMBL/GenBank/DDBJ databases">
        <authorList>
            <person name="Bruccoleri R.E."/>
            <person name="Oakeley E.J."/>
            <person name="Faust A.-M."/>
            <person name="Dessus-Babus S."/>
            <person name="Altorfer M."/>
            <person name="Burckhardt D."/>
            <person name="Oertli M."/>
            <person name="Naumann U."/>
            <person name="Petersen F."/>
            <person name="Wong J."/>
        </authorList>
    </citation>
    <scope>NUCLEOTIDE SEQUENCE</scope>
    <source>
        <strain evidence="1">GSM-AAB239-AS_SAM_17_03QT</strain>
        <tissue evidence="1">Leaf</tissue>
    </source>
</reference>
<organism evidence="1 2">
    <name type="scientific">Iris pallida</name>
    <name type="common">Sweet iris</name>
    <dbReference type="NCBI Taxonomy" id="29817"/>
    <lineage>
        <taxon>Eukaryota</taxon>
        <taxon>Viridiplantae</taxon>
        <taxon>Streptophyta</taxon>
        <taxon>Embryophyta</taxon>
        <taxon>Tracheophyta</taxon>
        <taxon>Spermatophyta</taxon>
        <taxon>Magnoliopsida</taxon>
        <taxon>Liliopsida</taxon>
        <taxon>Asparagales</taxon>
        <taxon>Iridaceae</taxon>
        <taxon>Iridoideae</taxon>
        <taxon>Irideae</taxon>
        <taxon>Iris</taxon>
    </lineage>
</organism>
<comment type="caution">
    <text evidence="1">The sequence shown here is derived from an EMBL/GenBank/DDBJ whole genome shotgun (WGS) entry which is preliminary data.</text>
</comment>
<dbReference type="EMBL" id="JANAVB010024997">
    <property type="protein sequence ID" value="KAJ6821574.1"/>
    <property type="molecule type" value="Genomic_DNA"/>
</dbReference>
<name>A0AAX6FYS1_IRIPA</name>
<keyword evidence="2" id="KW-1185">Reference proteome</keyword>